<evidence type="ECO:0000313" key="2">
    <source>
        <dbReference type="Proteomes" id="UP000475862"/>
    </source>
</evidence>
<name>A0A6G0T6E4_APHGL</name>
<sequence>MTITSRNNAPILNYGGGFRSKSEYPWCIIQCSDSQPVSHWSHVASGQFLSWNKIPNLRIKKLTQYMAYVKKNLNTSADFFSLALEKIRKLSLNRYVFSAAFNRGIQTMTFDTVHYSETSAVTKHHVTFKIHRFNSIQRSTPYLNAAEKISNMRKKILNIIHNTNDYIKKKYASEFRLDIQFI</sequence>
<organism evidence="1 2">
    <name type="scientific">Aphis glycines</name>
    <name type="common">Soybean aphid</name>
    <dbReference type="NCBI Taxonomy" id="307491"/>
    <lineage>
        <taxon>Eukaryota</taxon>
        <taxon>Metazoa</taxon>
        <taxon>Ecdysozoa</taxon>
        <taxon>Arthropoda</taxon>
        <taxon>Hexapoda</taxon>
        <taxon>Insecta</taxon>
        <taxon>Pterygota</taxon>
        <taxon>Neoptera</taxon>
        <taxon>Paraneoptera</taxon>
        <taxon>Hemiptera</taxon>
        <taxon>Sternorrhyncha</taxon>
        <taxon>Aphidomorpha</taxon>
        <taxon>Aphidoidea</taxon>
        <taxon>Aphididae</taxon>
        <taxon>Aphidini</taxon>
        <taxon>Aphis</taxon>
        <taxon>Aphis</taxon>
    </lineage>
</organism>
<reference evidence="1 2" key="1">
    <citation type="submission" date="2019-08" db="EMBL/GenBank/DDBJ databases">
        <title>The genome of the soybean aphid Biotype 1, its phylome, world population structure and adaptation to the North American continent.</title>
        <authorList>
            <person name="Giordano R."/>
            <person name="Donthu R.K."/>
            <person name="Hernandez A.G."/>
            <person name="Wright C.L."/>
            <person name="Zimin A.V."/>
        </authorList>
    </citation>
    <scope>NUCLEOTIDE SEQUENCE [LARGE SCALE GENOMIC DNA]</scope>
    <source>
        <tissue evidence="1">Whole aphids</tissue>
    </source>
</reference>
<proteinExistence type="predicted"/>
<dbReference type="AlphaFoldDB" id="A0A6G0T6E4"/>
<evidence type="ECO:0000313" key="1">
    <source>
        <dbReference type="EMBL" id="KAE9526162.1"/>
    </source>
</evidence>
<dbReference type="Proteomes" id="UP000475862">
    <property type="component" value="Unassembled WGS sequence"/>
</dbReference>
<comment type="caution">
    <text evidence="1">The sequence shown here is derived from an EMBL/GenBank/DDBJ whole genome shotgun (WGS) entry which is preliminary data.</text>
</comment>
<gene>
    <name evidence="1" type="ORF">AGLY_013793</name>
</gene>
<protein>
    <submittedName>
        <fullName evidence="1">Uncharacterized protein</fullName>
    </submittedName>
</protein>
<accession>A0A6G0T6E4</accession>
<dbReference type="EMBL" id="VYZN01000055">
    <property type="protein sequence ID" value="KAE9526162.1"/>
    <property type="molecule type" value="Genomic_DNA"/>
</dbReference>
<keyword evidence="2" id="KW-1185">Reference proteome</keyword>